<evidence type="ECO:0000256" key="5">
    <source>
        <dbReference type="ARBA" id="ARBA00023136"/>
    </source>
</evidence>
<feature type="transmembrane region" description="Helical" evidence="7">
    <location>
        <begin position="140"/>
        <end position="159"/>
    </location>
</feature>
<keyword evidence="3 7" id="KW-0812">Transmembrane</keyword>
<dbReference type="Proteomes" id="UP001295423">
    <property type="component" value="Unassembled WGS sequence"/>
</dbReference>
<name>A0AAD2CRH7_9STRA</name>
<dbReference type="EMBL" id="CAKOGP040000702">
    <property type="protein sequence ID" value="CAJ1938292.1"/>
    <property type="molecule type" value="Genomic_DNA"/>
</dbReference>
<dbReference type="InterPro" id="IPR010291">
    <property type="entry name" value="Ion_channel_UNC-93"/>
</dbReference>
<dbReference type="AlphaFoldDB" id="A0AAD2CRH7"/>
<feature type="transmembrane region" description="Helical" evidence="7">
    <location>
        <begin position="404"/>
        <end position="426"/>
    </location>
</feature>
<dbReference type="SUPFAM" id="SSF103473">
    <property type="entry name" value="MFS general substrate transporter"/>
    <property type="match status" value="1"/>
</dbReference>
<keyword evidence="9" id="KW-1185">Reference proteome</keyword>
<gene>
    <name evidence="8" type="ORF">CYCCA115_LOCUS6064</name>
</gene>
<evidence type="ECO:0000256" key="2">
    <source>
        <dbReference type="ARBA" id="ARBA00009172"/>
    </source>
</evidence>
<feature type="transmembrane region" description="Helical" evidence="7">
    <location>
        <begin position="341"/>
        <end position="358"/>
    </location>
</feature>
<keyword evidence="4 7" id="KW-1133">Transmembrane helix</keyword>
<feature type="transmembrane region" description="Helical" evidence="7">
    <location>
        <begin position="310"/>
        <end position="329"/>
    </location>
</feature>
<evidence type="ECO:0000313" key="8">
    <source>
        <dbReference type="EMBL" id="CAJ1938292.1"/>
    </source>
</evidence>
<feature type="transmembrane region" description="Helical" evidence="7">
    <location>
        <begin position="53"/>
        <end position="75"/>
    </location>
</feature>
<feature type="transmembrane region" description="Helical" evidence="7">
    <location>
        <begin position="113"/>
        <end position="134"/>
    </location>
</feature>
<evidence type="ECO:0000313" key="9">
    <source>
        <dbReference type="Proteomes" id="UP001295423"/>
    </source>
</evidence>
<feature type="transmembrane region" description="Helical" evidence="7">
    <location>
        <begin position="180"/>
        <end position="198"/>
    </location>
</feature>
<reference evidence="8" key="1">
    <citation type="submission" date="2023-08" db="EMBL/GenBank/DDBJ databases">
        <authorList>
            <person name="Audoor S."/>
            <person name="Bilcke G."/>
        </authorList>
    </citation>
    <scope>NUCLEOTIDE SEQUENCE</scope>
</reference>
<evidence type="ECO:0000256" key="6">
    <source>
        <dbReference type="SAM" id="MobiDB-lite"/>
    </source>
</evidence>
<accession>A0AAD2CRH7</accession>
<dbReference type="PANTHER" id="PTHR19444">
    <property type="entry name" value="UNC-93 RELATED"/>
    <property type="match status" value="1"/>
</dbReference>
<evidence type="ECO:0000256" key="4">
    <source>
        <dbReference type="ARBA" id="ARBA00022989"/>
    </source>
</evidence>
<dbReference type="InterPro" id="IPR036259">
    <property type="entry name" value="MFS_trans_sf"/>
</dbReference>
<evidence type="ECO:0000256" key="7">
    <source>
        <dbReference type="SAM" id="Phobius"/>
    </source>
</evidence>
<sequence>MTATSDTTDSTETENHSAYQQLPIADLEQSDDEDDSIVRAPDHFSARRTTLNFVLMSILFSANHGSVVSCLGVASNRLDRTGAASSGILFLSYTASSLLGSTYVTKRAGSRQALIYGMGLYCVYVGCFWLATLATTDATVKLFCWGGAALGGVGGGLLWNSQGTYFGKAAEEHARQLNQSIEVSTASLAGIFATIYLIEELVLRLLSTFLLESGAASWEDIFGIYTAVALLSVIPMPFLRDYRSTDASGNESLSLIFDKVTIAGKLLVRDPKMKYMVGLNAAFGFTSAFLGSYVNGEVLPVALSDESGKMIGVLTGWTAFTAAGFSLLFGRLAPILGKGPILIGGGVCFMMVILPFLVQPDAHNYNLASLLFVYTMQGIGRATFEGTLKATFADFFAYEKEGAFGNIILQNGLAGAIGYFLTFNLLCDEPSKYCIKYRDGSLHDVLTFELIVCVSAIVGILGYIRAASIHRYERNAELSN</sequence>
<feature type="transmembrane region" description="Helical" evidence="7">
    <location>
        <begin position="218"/>
        <end position="239"/>
    </location>
</feature>
<feature type="transmembrane region" description="Helical" evidence="7">
    <location>
        <begin position="275"/>
        <end position="294"/>
    </location>
</feature>
<protein>
    <submittedName>
        <fullName evidence="8">Uncharacterized protein</fullName>
    </submittedName>
</protein>
<dbReference type="GO" id="GO:0016020">
    <property type="term" value="C:membrane"/>
    <property type="evidence" value="ECO:0007669"/>
    <property type="project" value="UniProtKB-SubCell"/>
</dbReference>
<dbReference type="PANTHER" id="PTHR19444:SF13">
    <property type="entry name" value="PROTEIN UNC-93 HOMOLOG A"/>
    <property type="match status" value="1"/>
</dbReference>
<comment type="subcellular location">
    <subcellularLocation>
        <location evidence="1">Membrane</location>
        <topology evidence="1">Multi-pass membrane protein</topology>
    </subcellularLocation>
</comment>
<feature type="region of interest" description="Disordered" evidence="6">
    <location>
        <begin position="1"/>
        <end position="22"/>
    </location>
</feature>
<feature type="transmembrane region" description="Helical" evidence="7">
    <location>
        <begin position="81"/>
        <end position="101"/>
    </location>
</feature>
<evidence type="ECO:0000256" key="3">
    <source>
        <dbReference type="ARBA" id="ARBA00022692"/>
    </source>
</evidence>
<feature type="transmembrane region" description="Helical" evidence="7">
    <location>
        <begin position="446"/>
        <end position="464"/>
    </location>
</feature>
<keyword evidence="5 7" id="KW-0472">Membrane</keyword>
<organism evidence="8 9">
    <name type="scientific">Cylindrotheca closterium</name>
    <dbReference type="NCBI Taxonomy" id="2856"/>
    <lineage>
        <taxon>Eukaryota</taxon>
        <taxon>Sar</taxon>
        <taxon>Stramenopiles</taxon>
        <taxon>Ochrophyta</taxon>
        <taxon>Bacillariophyta</taxon>
        <taxon>Bacillariophyceae</taxon>
        <taxon>Bacillariophycidae</taxon>
        <taxon>Bacillariales</taxon>
        <taxon>Bacillariaceae</taxon>
        <taxon>Cylindrotheca</taxon>
    </lineage>
</organism>
<comment type="caution">
    <text evidence="8">The sequence shown here is derived from an EMBL/GenBank/DDBJ whole genome shotgun (WGS) entry which is preliminary data.</text>
</comment>
<evidence type="ECO:0000256" key="1">
    <source>
        <dbReference type="ARBA" id="ARBA00004141"/>
    </source>
</evidence>
<dbReference type="Pfam" id="PF05978">
    <property type="entry name" value="UNC-93"/>
    <property type="match status" value="1"/>
</dbReference>
<feature type="compositionally biased region" description="Low complexity" evidence="6">
    <location>
        <begin position="1"/>
        <end position="10"/>
    </location>
</feature>
<dbReference type="InterPro" id="IPR051951">
    <property type="entry name" value="UNC-93_regulatory"/>
</dbReference>
<proteinExistence type="inferred from homology"/>
<comment type="similarity">
    <text evidence="2">Belongs to the unc-93 family.</text>
</comment>
<dbReference type="Gene3D" id="1.20.1250.20">
    <property type="entry name" value="MFS general substrate transporter like domains"/>
    <property type="match status" value="2"/>
</dbReference>